<organism evidence="2 3">
    <name type="scientific">Allacma fusca</name>
    <dbReference type="NCBI Taxonomy" id="39272"/>
    <lineage>
        <taxon>Eukaryota</taxon>
        <taxon>Metazoa</taxon>
        <taxon>Ecdysozoa</taxon>
        <taxon>Arthropoda</taxon>
        <taxon>Hexapoda</taxon>
        <taxon>Collembola</taxon>
        <taxon>Symphypleona</taxon>
        <taxon>Sminthuridae</taxon>
        <taxon>Allacma</taxon>
    </lineage>
</organism>
<proteinExistence type="predicted"/>
<dbReference type="EMBL" id="CAJVCH010022143">
    <property type="protein sequence ID" value="CAG7692583.1"/>
    <property type="molecule type" value="Genomic_DNA"/>
</dbReference>
<feature type="compositionally biased region" description="Basic and acidic residues" evidence="1">
    <location>
        <begin position="1"/>
        <end position="19"/>
    </location>
</feature>
<evidence type="ECO:0000256" key="1">
    <source>
        <dbReference type="SAM" id="MobiDB-lite"/>
    </source>
</evidence>
<feature type="non-terminal residue" evidence="2">
    <location>
        <position position="1"/>
    </location>
</feature>
<name>A0A8J2JH99_9HEXA</name>
<dbReference type="Proteomes" id="UP000708208">
    <property type="component" value="Unassembled WGS sequence"/>
</dbReference>
<dbReference type="AlphaFoldDB" id="A0A8J2JH99"/>
<feature type="non-terminal residue" evidence="2">
    <location>
        <position position="81"/>
    </location>
</feature>
<evidence type="ECO:0000313" key="2">
    <source>
        <dbReference type="EMBL" id="CAG7692583.1"/>
    </source>
</evidence>
<accession>A0A8J2JH99</accession>
<gene>
    <name evidence="2" type="ORF">AFUS01_LOCUS3664</name>
</gene>
<keyword evidence="3" id="KW-1185">Reference proteome</keyword>
<sequence length="81" mass="8853">PKIEFGEPESTGDKIRSETDGDEQNYLLEQFNATVTESEEIAQGASIIGKTPTSILESIPNQFAVVVQIGNYLNHNLQSLS</sequence>
<feature type="region of interest" description="Disordered" evidence="1">
    <location>
        <begin position="1"/>
        <end position="22"/>
    </location>
</feature>
<evidence type="ECO:0000313" key="3">
    <source>
        <dbReference type="Proteomes" id="UP000708208"/>
    </source>
</evidence>
<reference evidence="2" key="1">
    <citation type="submission" date="2021-06" db="EMBL/GenBank/DDBJ databases">
        <authorList>
            <person name="Hodson N. C."/>
            <person name="Mongue J. A."/>
            <person name="Jaron S. K."/>
        </authorList>
    </citation>
    <scope>NUCLEOTIDE SEQUENCE</scope>
</reference>
<comment type="caution">
    <text evidence="2">The sequence shown here is derived from an EMBL/GenBank/DDBJ whole genome shotgun (WGS) entry which is preliminary data.</text>
</comment>
<protein>
    <submittedName>
        <fullName evidence="2">Uncharacterized protein</fullName>
    </submittedName>
</protein>